<gene>
    <name evidence="3" type="ORF">K1W69_19260</name>
</gene>
<name>A0AAE2ZNA7_9HYPH</name>
<accession>A0AAE2ZNA7</accession>
<dbReference type="Proteomes" id="UP001196509">
    <property type="component" value="Unassembled WGS sequence"/>
</dbReference>
<dbReference type="Pfam" id="PF16694">
    <property type="entry name" value="Cytochrome_P460"/>
    <property type="match status" value="1"/>
</dbReference>
<dbReference type="InterPro" id="IPR032033">
    <property type="entry name" value="Cytochrome_P460"/>
</dbReference>
<dbReference type="Gene3D" id="3.50.70.20">
    <property type="entry name" value="Cytochrome P460"/>
    <property type="match status" value="1"/>
</dbReference>
<keyword evidence="1" id="KW-0732">Signal</keyword>
<proteinExistence type="predicted"/>
<feature type="signal peptide" evidence="1">
    <location>
        <begin position="1"/>
        <end position="23"/>
    </location>
</feature>
<dbReference type="AlphaFoldDB" id="A0AAE2ZNA7"/>
<evidence type="ECO:0000313" key="4">
    <source>
        <dbReference type="Proteomes" id="UP001196509"/>
    </source>
</evidence>
<sequence>MKTALYLSGTAMLAAAAVIFAHATPVAAEGAANAMVRPDGSIVMTKENYARDWSVLGVFAHLDDAGVRQFNVVYTQPETVTAYQQTGEFPEGAVLIKELRDGVTKADGDDRTSSLGALKGWFAMIKPPKENGPQGPLWGDGWGWAKFNADAPNATITTNYEQDCLGCHMPVKATDWVHIEAYPMLRD</sequence>
<feature type="chain" id="PRO_5041999542" evidence="1">
    <location>
        <begin position="24"/>
        <end position="187"/>
    </location>
</feature>
<feature type="domain" description="Cytochrome P460" evidence="2">
    <location>
        <begin position="51"/>
        <end position="178"/>
    </location>
</feature>
<comment type="caution">
    <text evidence="3">The sequence shown here is derived from an EMBL/GenBank/DDBJ whole genome shotgun (WGS) entry which is preliminary data.</text>
</comment>
<evidence type="ECO:0000256" key="1">
    <source>
        <dbReference type="SAM" id="SignalP"/>
    </source>
</evidence>
<keyword evidence="4" id="KW-1185">Reference proteome</keyword>
<reference evidence="3" key="1">
    <citation type="submission" date="2021-08" db="EMBL/GenBank/DDBJ databases">
        <title>Hoeflea bacterium WL0058 sp. nov., isolated from the sediment.</title>
        <authorList>
            <person name="Wang L."/>
            <person name="Zhang D."/>
        </authorList>
    </citation>
    <scope>NUCLEOTIDE SEQUENCE</scope>
    <source>
        <strain evidence="3">WL0058</strain>
    </source>
</reference>
<evidence type="ECO:0000313" key="3">
    <source>
        <dbReference type="EMBL" id="MBW8639341.1"/>
    </source>
</evidence>
<organism evidence="3 4">
    <name type="scientific">Flavimaribacter sediminis</name>
    <dbReference type="NCBI Taxonomy" id="2865987"/>
    <lineage>
        <taxon>Bacteria</taxon>
        <taxon>Pseudomonadati</taxon>
        <taxon>Pseudomonadota</taxon>
        <taxon>Alphaproteobacteria</taxon>
        <taxon>Hyphomicrobiales</taxon>
        <taxon>Rhizobiaceae</taxon>
        <taxon>Flavimaribacter</taxon>
    </lineage>
</organism>
<dbReference type="RefSeq" id="WP_220230077.1">
    <property type="nucleotide sequence ID" value="NZ_JAICBX010000004.1"/>
</dbReference>
<dbReference type="InterPro" id="IPR038142">
    <property type="entry name" value="Cytochrome_P460_sp"/>
</dbReference>
<dbReference type="EMBL" id="JAICBX010000004">
    <property type="protein sequence ID" value="MBW8639341.1"/>
    <property type="molecule type" value="Genomic_DNA"/>
</dbReference>
<evidence type="ECO:0000259" key="2">
    <source>
        <dbReference type="Pfam" id="PF16694"/>
    </source>
</evidence>
<protein>
    <submittedName>
        <fullName evidence="3">Cytochrome P460 family protein</fullName>
    </submittedName>
</protein>